<accession>A0A3M5ULN9</accession>
<name>A0A3M5ULN9_PSESX</name>
<evidence type="ECO:0000313" key="2">
    <source>
        <dbReference type="Proteomes" id="UP000280395"/>
    </source>
</evidence>
<proteinExistence type="predicted"/>
<comment type="caution">
    <text evidence="1">The sequence shown here is derived from an EMBL/GenBank/DDBJ whole genome shotgun (WGS) entry which is preliminary data.</text>
</comment>
<dbReference type="Proteomes" id="UP000280395">
    <property type="component" value="Unassembled WGS sequence"/>
</dbReference>
<dbReference type="EMBL" id="RBUA01001258">
    <property type="protein sequence ID" value="RMU46795.1"/>
    <property type="molecule type" value="Genomic_DNA"/>
</dbReference>
<organism evidence="1 2">
    <name type="scientific">Pseudomonas syringae pv. avii</name>
    <dbReference type="NCBI Taxonomy" id="663959"/>
    <lineage>
        <taxon>Bacteria</taxon>
        <taxon>Pseudomonadati</taxon>
        <taxon>Pseudomonadota</taxon>
        <taxon>Gammaproteobacteria</taxon>
        <taxon>Pseudomonadales</taxon>
        <taxon>Pseudomonadaceae</taxon>
        <taxon>Pseudomonas</taxon>
        <taxon>Pseudomonas syringae</taxon>
    </lineage>
</organism>
<protein>
    <submittedName>
        <fullName evidence="1">Uncharacterized protein</fullName>
    </submittedName>
</protein>
<gene>
    <name evidence="1" type="ORF">ALP29_201537</name>
</gene>
<reference evidence="1 2" key="1">
    <citation type="submission" date="2018-08" db="EMBL/GenBank/DDBJ databases">
        <title>Recombination of ecologically and evolutionarily significant loci maintains genetic cohesion in the Pseudomonas syringae species complex.</title>
        <authorList>
            <person name="Dillon M."/>
            <person name="Thakur S."/>
            <person name="Almeida R.N.D."/>
            <person name="Weir B.S."/>
            <person name="Guttman D.S."/>
        </authorList>
    </citation>
    <scope>NUCLEOTIDE SEQUENCE [LARGE SCALE GENOMIC DNA]</scope>
    <source>
        <strain evidence="1 2">ICMP 14479</strain>
    </source>
</reference>
<dbReference type="AlphaFoldDB" id="A0A3M5ULN9"/>
<evidence type="ECO:0000313" key="1">
    <source>
        <dbReference type="EMBL" id="RMU46795.1"/>
    </source>
</evidence>
<sequence length="98" mass="11018">MDLLKVDQSAVADMAFAVQETPLRIQNRRLSGTGVQTGDRQYDLNVRREIGNRRCHHDSLAVQFPGQLAQEQLVDIRRQVARPAPVRRCGQGAIRLAL</sequence>